<sequence>MDHFDTIRSFPTVQSCGFNTCSKCELTDAEFTRLIDDKNALLQFLIKHGVVSCHTVCPKCDKRLKLKEVGNQWRYDCRRLSYKGNRRRQCSFRDTALRGTFFNHSRIPIVQACTLVTIYLSRNAPRVYYAHRETGLSTRTVVDWFSFIREVLIDWVYRRSAKLGGPGKIVEIDEAKLGKRKYNRGRLLRGQWVLGGIERGERGSNPGKMFLIPVPDRSAETLVNVIVNNVLPGSTIITDGWRSYNLLSQHDYRHLTVNHELNFVDARTGAHTQNIERSWVEVRRHVPRAGLVKNHLASYLADSIFRRVVPDHRLRRHCFWQAVAQLYPPVEHPLR</sequence>
<feature type="domain" description="ISXO2-like transposase" evidence="1">
    <location>
        <begin position="162"/>
        <end position="308"/>
    </location>
</feature>
<dbReference type="NCBIfam" id="NF033547">
    <property type="entry name" value="transpos_IS1595"/>
    <property type="match status" value="1"/>
</dbReference>
<dbReference type="RefSeq" id="XP_018325790.1">
    <property type="nucleotide sequence ID" value="XM_018470288.1"/>
</dbReference>
<keyword evidence="2" id="KW-1185">Reference proteome</keyword>
<proteinExistence type="predicted"/>
<dbReference type="PANTHER" id="PTHR47163">
    <property type="entry name" value="DDE_TNP_IS1595 DOMAIN-CONTAINING PROTEIN"/>
    <property type="match status" value="1"/>
</dbReference>
<dbReference type="InterPro" id="IPR024445">
    <property type="entry name" value="Tnp_ISXO2-like"/>
</dbReference>
<gene>
    <name evidence="3 4" type="primary">LOC108737443</name>
</gene>
<organism evidence="2 4">
    <name type="scientific">Agrilus planipennis</name>
    <name type="common">Emerald ash borer</name>
    <name type="synonym">Agrilus marcopoli</name>
    <dbReference type="NCBI Taxonomy" id="224129"/>
    <lineage>
        <taxon>Eukaryota</taxon>
        <taxon>Metazoa</taxon>
        <taxon>Ecdysozoa</taxon>
        <taxon>Arthropoda</taxon>
        <taxon>Hexapoda</taxon>
        <taxon>Insecta</taxon>
        <taxon>Pterygota</taxon>
        <taxon>Neoptera</taxon>
        <taxon>Endopterygota</taxon>
        <taxon>Coleoptera</taxon>
        <taxon>Polyphaga</taxon>
        <taxon>Elateriformia</taxon>
        <taxon>Buprestoidea</taxon>
        <taxon>Buprestidae</taxon>
        <taxon>Agrilinae</taxon>
        <taxon>Agrilus</taxon>
    </lineage>
</organism>
<dbReference type="RefSeq" id="XP_018325791.1">
    <property type="nucleotide sequence ID" value="XM_018470289.1"/>
</dbReference>
<reference evidence="3 4" key="1">
    <citation type="submission" date="2025-04" db="UniProtKB">
        <authorList>
            <consortium name="RefSeq"/>
        </authorList>
    </citation>
    <scope>IDENTIFICATION</scope>
    <source>
        <tissue evidence="3 4">Entire body</tissue>
    </source>
</reference>
<dbReference type="KEGG" id="apln:108737443"/>
<dbReference type="GeneID" id="108737443"/>
<protein>
    <submittedName>
        <fullName evidence="3 4">Uncharacterized protein LOC108737443</fullName>
    </submittedName>
</protein>
<name>A0A1W4WPE3_AGRPL</name>
<evidence type="ECO:0000313" key="4">
    <source>
        <dbReference type="RefSeq" id="XP_018325791.1"/>
    </source>
</evidence>
<dbReference type="PANTHER" id="PTHR47163:SF2">
    <property type="entry name" value="SI:DKEY-17M8.2"/>
    <property type="match status" value="1"/>
</dbReference>
<evidence type="ECO:0000313" key="2">
    <source>
        <dbReference type="Proteomes" id="UP000192223"/>
    </source>
</evidence>
<dbReference type="Proteomes" id="UP000192223">
    <property type="component" value="Unplaced"/>
</dbReference>
<dbReference type="AlphaFoldDB" id="A0A1W4WPE3"/>
<evidence type="ECO:0000313" key="3">
    <source>
        <dbReference type="RefSeq" id="XP_018325790.1"/>
    </source>
</evidence>
<dbReference type="OrthoDB" id="424490at2759"/>
<dbReference type="STRING" id="224129.A0A1W4WPE3"/>
<evidence type="ECO:0000259" key="1">
    <source>
        <dbReference type="SMART" id="SM01126"/>
    </source>
</evidence>
<dbReference type="Pfam" id="PF12762">
    <property type="entry name" value="DDE_Tnp_IS1595"/>
    <property type="match status" value="1"/>
</dbReference>
<dbReference type="SMART" id="SM01126">
    <property type="entry name" value="DDE_Tnp_IS1595"/>
    <property type="match status" value="1"/>
</dbReference>
<dbReference type="InterPro" id="IPR053164">
    <property type="entry name" value="IS1016-like_transposase"/>
</dbReference>
<accession>A0A1W4WPE3</accession>